<accession>A0A7H9BKI8</accession>
<evidence type="ECO:0000256" key="1">
    <source>
        <dbReference type="SAM" id="SignalP"/>
    </source>
</evidence>
<evidence type="ECO:0000313" key="3">
    <source>
        <dbReference type="EMBL" id="QLG89180.1"/>
    </source>
</evidence>
<keyword evidence="4" id="KW-1185">Reference proteome</keyword>
<feature type="domain" description="Ice-binding protein C-terminal" evidence="2">
    <location>
        <begin position="166"/>
        <end position="189"/>
    </location>
</feature>
<dbReference type="KEGG" id="chiz:HQ393_13525"/>
<sequence>MKALVLKMTTAALVLVSAGANAAFIGFGDDLANNKIEIGVDGFSSLSVNGVALTLNQLGRIADLTKASFVDGARNTFVGTFTAGAQLNGKTAFGYYGQNGSSSGFSFSIVQSGNQATVTGSFQGFELGKSFVANGVAVNPLNGKFNQGGFNTLGYGFGSEKAPVAPVPEPETYALMGMGLVGLLAARRRKAKV</sequence>
<evidence type="ECO:0000259" key="2">
    <source>
        <dbReference type="Pfam" id="PF07589"/>
    </source>
</evidence>
<proteinExistence type="predicted"/>
<organism evidence="3 4">
    <name type="scientific">Chitinibacter bivalviorum</name>
    <dbReference type="NCBI Taxonomy" id="2739434"/>
    <lineage>
        <taxon>Bacteria</taxon>
        <taxon>Pseudomonadati</taxon>
        <taxon>Pseudomonadota</taxon>
        <taxon>Betaproteobacteria</taxon>
        <taxon>Neisseriales</taxon>
        <taxon>Chitinibacteraceae</taxon>
        <taxon>Chitinibacter</taxon>
    </lineage>
</organism>
<evidence type="ECO:0000313" key="4">
    <source>
        <dbReference type="Proteomes" id="UP000509597"/>
    </source>
</evidence>
<dbReference type="Pfam" id="PF07589">
    <property type="entry name" value="PEP-CTERM"/>
    <property type="match status" value="1"/>
</dbReference>
<dbReference type="EMBL" id="CP058627">
    <property type="protein sequence ID" value="QLG89180.1"/>
    <property type="molecule type" value="Genomic_DNA"/>
</dbReference>
<reference evidence="3 4" key="1">
    <citation type="submission" date="2020-07" db="EMBL/GenBank/DDBJ databases">
        <title>Complete genome sequence of Chitinibacter sp. 2T18.</title>
        <authorList>
            <person name="Bae J.-W."/>
            <person name="Choi J.-W."/>
        </authorList>
    </citation>
    <scope>NUCLEOTIDE SEQUENCE [LARGE SCALE GENOMIC DNA]</scope>
    <source>
        <strain evidence="3 4">2T18</strain>
    </source>
</reference>
<dbReference type="NCBIfam" id="TIGR02595">
    <property type="entry name" value="PEP_CTERM"/>
    <property type="match status" value="1"/>
</dbReference>
<name>A0A7H9BKI8_9NEIS</name>
<keyword evidence="1" id="KW-0732">Signal</keyword>
<dbReference type="InterPro" id="IPR013424">
    <property type="entry name" value="Ice-binding_C"/>
</dbReference>
<feature type="chain" id="PRO_5029001172" evidence="1">
    <location>
        <begin position="23"/>
        <end position="193"/>
    </location>
</feature>
<feature type="signal peptide" evidence="1">
    <location>
        <begin position="1"/>
        <end position="22"/>
    </location>
</feature>
<dbReference type="RefSeq" id="WP_179355676.1">
    <property type="nucleotide sequence ID" value="NZ_CP058627.1"/>
</dbReference>
<gene>
    <name evidence="3" type="ORF">HQ393_13525</name>
</gene>
<protein>
    <submittedName>
        <fullName evidence="3">PEP-CTERM sorting domain-containing protein</fullName>
    </submittedName>
</protein>
<dbReference type="Proteomes" id="UP000509597">
    <property type="component" value="Chromosome"/>
</dbReference>
<dbReference type="AlphaFoldDB" id="A0A7H9BKI8"/>